<keyword evidence="2" id="KW-0548">Nucleotidyltransferase</keyword>
<proteinExistence type="predicted"/>
<keyword evidence="2" id="KW-0808">Transferase</keyword>
<evidence type="ECO:0000256" key="1">
    <source>
        <dbReference type="SAM" id="MobiDB-lite"/>
    </source>
</evidence>
<dbReference type="EC" id="2.7.7.7" evidence="2"/>
<name>A0A2S8BBG1_9MYCO</name>
<dbReference type="GO" id="GO:0003887">
    <property type="term" value="F:DNA-directed DNA polymerase activity"/>
    <property type="evidence" value="ECO:0007669"/>
    <property type="project" value="UniProtKB-EC"/>
</dbReference>
<feature type="region of interest" description="Disordered" evidence="1">
    <location>
        <begin position="1"/>
        <end position="24"/>
    </location>
</feature>
<organism evidence="2 3">
    <name type="scientific">Mycobacterium talmoniae</name>
    <dbReference type="NCBI Taxonomy" id="1858794"/>
    <lineage>
        <taxon>Bacteria</taxon>
        <taxon>Bacillati</taxon>
        <taxon>Actinomycetota</taxon>
        <taxon>Actinomycetes</taxon>
        <taxon>Mycobacteriales</taxon>
        <taxon>Mycobacteriaceae</taxon>
        <taxon>Mycobacterium</taxon>
    </lineage>
</organism>
<evidence type="ECO:0000313" key="2">
    <source>
        <dbReference type="EMBL" id="PQM43989.1"/>
    </source>
</evidence>
<evidence type="ECO:0000313" key="3">
    <source>
        <dbReference type="Proteomes" id="UP000238296"/>
    </source>
</evidence>
<dbReference type="AlphaFoldDB" id="A0A2S8BBG1"/>
<accession>A0A2S8BBG1</accession>
<reference evidence="2 3" key="1">
    <citation type="journal article" date="2017" name="Int. J. Syst. Evol. Microbiol.">
        <title>Mycobacterium talmoniae sp. nov., a slowly growing mycobacterium isolated from human respiratory samples.</title>
        <authorList>
            <person name="Davidson R.M."/>
            <person name="DeGroote M.A."/>
            <person name="Marola J.L."/>
            <person name="Buss S."/>
            <person name="Jones V."/>
            <person name="McNeil M.R."/>
            <person name="Freifeld A.G."/>
            <person name="Elaine Epperson L."/>
            <person name="Hasan N.A."/>
            <person name="Jackson M."/>
            <person name="Iwen P.C."/>
            <person name="Salfinger M."/>
            <person name="Strong M."/>
        </authorList>
    </citation>
    <scope>NUCLEOTIDE SEQUENCE [LARGE SCALE GENOMIC DNA]</scope>
    <source>
        <strain evidence="2 3">ATCC BAA-2683</strain>
    </source>
</reference>
<sequence length="61" mass="6406">MQGAGHGVMTVRFETRSSGPGPVRTFPVDTAAISRANPVDSLDWPDFVAKLAAADAHPDTL</sequence>
<dbReference type="EMBL" id="PPEA01001080">
    <property type="protein sequence ID" value="PQM43989.1"/>
    <property type="molecule type" value="Genomic_DNA"/>
</dbReference>
<gene>
    <name evidence="2" type="primary">dinB1_2</name>
    <name evidence="2" type="ORF">C1Y40_05853</name>
</gene>
<dbReference type="Proteomes" id="UP000238296">
    <property type="component" value="Unassembled WGS sequence"/>
</dbReference>
<comment type="caution">
    <text evidence="2">The sequence shown here is derived from an EMBL/GenBank/DDBJ whole genome shotgun (WGS) entry which is preliminary data.</text>
</comment>
<protein>
    <submittedName>
        <fullName evidence="2">DNA polymerase IV 1</fullName>
        <ecNumber evidence="2">2.7.7.7</ecNumber>
    </submittedName>
</protein>